<dbReference type="OrthoDB" id="3362336at2759"/>
<dbReference type="HOGENOM" id="CLU_681612_0_0_1"/>
<feature type="compositionally biased region" description="Gly residues" evidence="1">
    <location>
        <begin position="395"/>
        <end position="404"/>
    </location>
</feature>
<proteinExistence type="predicted"/>
<dbReference type="Proteomes" id="UP000030669">
    <property type="component" value="Unassembled WGS sequence"/>
</dbReference>
<organism evidence="2 3">
    <name type="scientific">Gloeophyllum trabeum (strain ATCC 11539 / FP-39264 / Madison 617)</name>
    <name type="common">Brown rot fungus</name>
    <dbReference type="NCBI Taxonomy" id="670483"/>
    <lineage>
        <taxon>Eukaryota</taxon>
        <taxon>Fungi</taxon>
        <taxon>Dikarya</taxon>
        <taxon>Basidiomycota</taxon>
        <taxon>Agaricomycotina</taxon>
        <taxon>Agaricomycetes</taxon>
        <taxon>Gloeophyllales</taxon>
        <taxon>Gloeophyllaceae</taxon>
        <taxon>Gloeophyllum</taxon>
    </lineage>
</organism>
<dbReference type="RefSeq" id="XP_007866296.1">
    <property type="nucleotide sequence ID" value="XM_007868105.1"/>
</dbReference>
<evidence type="ECO:0000313" key="2">
    <source>
        <dbReference type="EMBL" id="EPQ55132.1"/>
    </source>
</evidence>
<name>S7Q6J1_GLOTA</name>
<dbReference type="eggNOG" id="ENOG502SXX9">
    <property type="taxonomic scope" value="Eukaryota"/>
</dbReference>
<feature type="compositionally biased region" description="Low complexity" evidence="1">
    <location>
        <begin position="294"/>
        <end position="326"/>
    </location>
</feature>
<sequence length="404" mass="44728">MLSRSSVLVPLCRYCLRRAYSTALESHAGAASSSSWPRQSLEPGVKPYSKKTLDADSRPLMAKGMDNMIYVKVPEGIDGTPQAFAILRAIERKYGPYRDYQFYRNYDSTEIYLNYLYVSFISPTVIERIDPKGETLEVPLPKYSRNTAGGAGLEDILPMLLRDSHNKPDMFSNQTTVVQVKPAGVKEGARRLTLASEDTGLRSRAFKIAVGHGFSEWCGFFSGAPGPRMTDAVEKWRTILEGKVVPRVAQGGSQQTEPALAESAETVTAQDSQEPTYLEEMPHVPTRRPSLAQLVSASQQAQQVQQKEQQRQTEVSAPQSSSSHTPSPSPTVRPEPPVKSDLSPKQKKILQRAAKLSAKAKMPKKEKEPEKEKVEEKQPEDPKGESSTVSKLFGFLGGSGRRWL</sequence>
<accession>S7Q6J1</accession>
<reference evidence="2 3" key="1">
    <citation type="journal article" date="2012" name="Science">
        <title>The Paleozoic origin of enzymatic lignin decomposition reconstructed from 31 fungal genomes.</title>
        <authorList>
            <person name="Floudas D."/>
            <person name="Binder M."/>
            <person name="Riley R."/>
            <person name="Barry K."/>
            <person name="Blanchette R.A."/>
            <person name="Henrissat B."/>
            <person name="Martinez A.T."/>
            <person name="Otillar R."/>
            <person name="Spatafora J.W."/>
            <person name="Yadav J.S."/>
            <person name="Aerts A."/>
            <person name="Benoit I."/>
            <person name="Boyd A."/>
            <person name="Carlson A."/>
            <person name="Copeland A."/>
            <person name="Coutinho P.M."/>
            <person name="de Vries R.P."/>
            <person name="Ferreira P."/>
            <person name="Findley K."/>
            <person name="Foster B."/>
            <person name="Gaskell J."/>
            <person name="Glotzer D."/>
            <person name="Gorecki P."/>
            <person name="Heitman J."/>
            <person name="Hesse C."/>
            <person name="Hori C."/>
            <person name="Igarashi K."/>
            <person name="Jurgens J.A."/>
            <person name="Kallen N."/>
            <person name="Kersten P."/>
            <person name="Kohler A."/>
            <person name="Kuees U."/>
            <person name="Kumar T.K.A."/>
            <person name="Kuo A."/>
            <person name="LaButti K."/>
            <person name="Larrondo L.F."/>
            <person name="Lindquist E."/>
            <person name="Ling A."/>
            <person name="Lombard V."/>
            <person name="Lucas S."/>
            <person name="Lundell T."/>
            <person name="Martin R."/>
            <person name="McLaughlin D.J."/>
            <person name="Morgenstern I."/>
            <person name="Morin E."/>
            <person name="Murat C."/>
            <person name="Nagy L.G."/>
            <person name="Nolan M."/>
            <person name="Ohm R.A."/>
            <person name="Patyshakuliyeva A."/>
            <person name="Rokas A."/>
            <person name="Ruiz-Duenas F.J."/>
            <person name="Sabat G."/>
            <person name="Salamov A."/>
            <person name="Samejima M."/>
            <person name="Schmutz J."/>
            <person name="Slot J.C."/>
            <person name="St John F."/>
            <person name="Stenlid J."/>
            <person name="Sun H."/>
            <person name="Sun S."/>
            <person name="Syed K."/>
            <person name="Tsang A."/>
            <person name="Wiebenga A."/>
            <person name="Young D."/>
            <person name="Pisabarro A."/>
            <person name="Eastwood D.C."/>
            <person name="Martin F."/>
            <person name="Cullen D."/>
            <person name="Grigoriev I.V."/>
            <person name="Hibbett D.S."/>
        </authorList>
    </citation>
    <scope>NUCLEOTIDE SEQUENCE [LARGE SCALE GENOMIC DNA]</scope>
    <source>
        <strain evidence="2 3">ATCC 11539</strain>
    </source>
</reference>
<protein>
    <submittedName>
        <fullName evidence="2">Uncharacterized protein</fullName>
    </submittedName>
</protein>
<dbReference type="GeneID" id="19304076"/>
<dbReference type="KEGG" id="gtr:GLOTRDRAFT_138789"/>
<evidence type="ECO:0000313" key="3">
    <source>
        <dbReference type="Proteomes" id="UP000030669"/>
    </source>
</evidence>
<feature type="region of interest" description="Disordered" evidence="1">
    <location>
        <begin position="294"/>
        <end position="404"/>
    </location>
</feature>
<evidence type="ECO:0000256" key="1">
    <source>
        <dbReference type="SAM" id="MobiDB-lite"/>
    </source>
</evidence>
<dbReference type="OMA" id="YGRIREY"/>
<gene>
    <name evidence="2" type="ORF">GLOTRDRAFT_138789</name>
</gene>
<dbReference type="AlphaFoldDB" id="S7Q6J1"/>
<feature type="compositionally biased region" description="Polar residues" evidence="1">
    <location>
        <begin position="265"/>
        <end position="275"/>
    </location>
</feature>
<feature type="compositionally biased region" description="Basic and acidic residues" evidence="1">
    <location>
        <begin position="363"/>
        <end position="384"/>
    </location>
</feature>
<feature type="region of interest" description="Disordered" evidence="1">
    <location>
        <begin position="248"/>
        <end position="277"/>
    </location>
</feature>
<dbReference type="EMBL" id="KB469302">
    <property type="protein sequence ID" value="EPQ55132.1"/>
    <property type="molecule type" value="Genomic_DNA"/>
</dbReference>
<keyword evidence="3" id="KW-1185">Reference proteome</keyword>